<protein>
    <recommendedName>
        <fullName evidence="1">DUF7721 domain-containing protein</fullName>
    </recommendedName>
</protein>
<feature type="domain" description="DUF7721" evidence="1">
    <location>
        <begin position="36"/>
        <end position="114"/>
    </location>
</feature>
<reference evidence="2" key="1">
    <citation type="submission" date="2023-03" db="EMBL/GenBank/DDBJ databases">
        <title>Mating type loci evolution in Malassezia.</title>
        <authorList>
            <person name="Coelho M.A."/>
        </authorList>
    </citation>
    <scope>NUCLEOTIDE SEQUENCE</scope>
    <source>
        <strain evidence="2">CBS 12830</strain>
    </source>
</reference>
<dbReference type="Proteomes" id="UP001214415">
    <property type="component" value="Chromosome 2"/>
</dbReference>
<dbReference type="PANTHER" id="PTHR39477">
    <property type="entry name" value="CHROMOSOME 8, WHOLE GENOME SHOTGUN SEQUENCE"/>
    <property type="match status" value="1"/>
</dbReference>
<name>A0AAF0IXY1_9BASI</name>
<gene>
    <name evidence="2" type="ORF">MEQU1_001059</name>
</gene>
<keyword evidence="3" id="KW-1185">Reference proteome</keyword>
<evidence type="ECO:0000259" key="1">
    <source>
        <dbReference type="Pfam" id="PF24845"/>
    </source>
</evidence>
<dbReference type="PANTHER" id="PTHR39477:SF1">
    <property type="entry name" value="BETA-FLANKING PROTEIN"/>
    <property type="match status" value="1"/>
</dbReference>
<evidence type="ECO:0000313" key="3">
    <source>
        <dbReference type="Proteomes" id="UP001214415"/>
    </source>
</evidence>
<dbReference type="EMBL" id="CP119901">
    <property type="protein sequence ID" value="WFD22389.1"/>
    <property type="molecule type" value="Genomic_DNA"/>
</dbReference>
<dbReference type="InterPro" id="IPR056138">
    <property type="entry name" value="DUF7721"/>
</dbReference>
<proteinExistence type="predicted"/>
<sequence>MENFVNMGRQFLQNQQGGGDGAQAGSGSGFNINNIVSHAMNQSPQQGGQGQQQLFGQVANFLQQKHDNGQIDDNVNEGDLMSSFRKITQGGNGSSQEVGQAAAVGAFQHMFGQGGQKQGGGTDALIGKALSLVQQHGGDSDAMHHASETVMKLVMKHKMQSMLGGGGGGNLSGLMSLLS</sequence>
<organism evidence="2 3">
    <name type="scientific">Malassezia equina</name>
    <dbReference type="NCBI Taxonomy" id="1381935"/>
    <lineage>
        <taxon>Eukaryota</taxon>
        <taxon>Fungi</taxon>
        <taxon>Dikarya</taxon>
        <taxon>Basidiomycota</taxon>
        <taxon>Ustilaginomycotina</taxon>
        <taxon>Malasseziomycetes</taxon>
        <taxon>Malasseziales</taxon>
        <taxon>Malasseziaceae</taxon>
        <taxon>Malassezia</taxon>
    </lineage>
</organism>
<accession>A0AAF0IXY1</accession>
<dbReference type="Pfam" id="PF24845">
    <property type="entry name" value="DUF7721"/>
    <property type="match status" value="1"/>
</dbReference>
<evidence type="ECO:0000313" key="2">
    <source>
        <dbReference type="EMBL" id="WFD22389.1"/>
    </source>
</evidence>
<dbReference type="AlphaFoldDB" id="A0AAF0IXY1"/>